<dbReference type="KEGG" id="rdp:RD2015_839"/>
<evidence type="ECO:0000256" key="6">
    <source>
        <dbReference type="ARBA" id="ARBA00047512"/>
    </source>
</evidence>
<keyword evidence="3 8" id="KW-0732">Signal</keyword>
<dbReference type="PROSITE" id="PS51704">
    <property type="entry name" value="GP_PDE"/>
    <property type="match status" value="1"/>
</dbReference>
<evidence type="ECO:0000313" key="10">
    <source>
        <dbReference type="Proteomes" id="UP000060699"/>
    </source>
</evidence>
<dbReference type="GO" id="GO:0008889">
    <property type="term" value="F:glycerophosphodiester phosphodiesterase activity"/>
    <property type="evidence" value="ECO:0007669"/>
    <property type="project" value="UniProtKB-EC"/>
</dbReference>
<dbReference type="Pfam" id="PF03009">
    <property type="entry name" value="GDPD"/>
    <property type="match status" value="2"/>
</dbReference>
<dbReference type="GO" id="GO:0006629">
    <property type="term" value="P:lipid metabolic process"/>
    <property type="evidence" value="ECO:0007669"/>
    <property type="project" value="InterPro"/>
</dbReference>
<evidence type="ECO:0000256" key="8">
    <source>
        <dbReference type="SAM" id="SignalP"/>
    </source>
</evidence>
<dbReference type="GO" id="GO:0006071">
    <property type="term" value="P:glycerol metabolic process"/>
    <property type="evidence" value="ECO:0007669"/>
    <property type="project" value="UniProtKB-KW"/>
</dbReference>
<feature type="signal peptide" evidence="8">
    <location>
        <begin position="1"/>
        <end position="26"/>
    </location>
</feature>
<comment type="similarity">
    <text evidence="1">Belongs to the glycerophosphoryl diester phosphodiesterase family.</text>
</comment>
<comment type="catalytic activity">
    <reaction evidence="6">
        <text>a sn-glycero-3-phosphodiester + H2O = an alcohol + sn-glycerol 3-phosphate + H(+)</text>
        <dbReference type="Rhea" id="RHEA:12969"/>
        <dbReference type="ChEBI" id="CHEBI:15377"/>
        <dbReference type="ChEBI" id="CHEBI:15378"/>
        <dbReference type="ChEBI" id="CHEBI:30879"/>
        <dbReference type="ChEBI" id="CHEBI:57597"/>
        <dbReference type="ChEBI" id="CHEBI:83408"/>
        <dbReference type="EC" id="3.1.4.46"/>
    </reaction>
</comment>
<dbReference type="CDD" id="cd08602">
    <property type="entry name" value="GDPD_ScGlpQ1_like"/>
    <property type="match status" value="1"/>
</dbReference>
<sequence length="398" mass="43494" precursor="true">MKMLRLILSAALAAATLGAAMLPATAGAHGRPGSAAASPLLIAHRGASGYVPEHTLAAYWLAIEQGADFVEPDLVITKDGVLVARHENAIAILNADGTVREATTDVADHPEFASRKTTKIIDGVSITGWFTEDFTLAELKTLRARERIPALRPGNTRFNDMFEVPTFEEVLQLVQQANERRREEAHADRDDRRGRPHRGFRPIGVYPETKHPSYFAGLGQPLEEPLVRLLHKYGYRDADAPVFIQSFEVGNLRKLKRMTRLPLVQLMDASGRPYDFVLSGDTRTYADLAKPAGLAEVASYARGVGVNTAVMIPLVGGRLGTPTSFVKDAHAAGLIVHGWTFRAENYFLPNDFDSSSDPTALGDLSGQIRTFLNLGMDGFFSDQSFLARKAIDAWKAAQ</sequence>
<dbReference type="EMBL" id="CP013729">
    <property type="protein sequence ID" value="ALV05335.1"/>
    <property type="molecule type" value="Genomic_DNA"/>
</dbReference>
<dbReference type="SUPFAM" id="SSF51695">
    <property type="entry name" value="PLC-like phosphodiesterases"/>
    <property type="match status" value="1"/>
</dbReference>
<keyword evidence="5" id="KW-0378">Hydrolase</keyword>
<protein>
    <recommendedName>
        <fullName evidence="2">glycerophosphodiester phosphodiesterase</fullName>
        <ecNumber evidence="2">3.1.4.46</ecNumber>
    </recommendedName>
</protein>
<feature type="chain" id="PRO_5043310086" description="glycerophosphodiester phosphodiesterase" evidence="8">
    <location>
        <begin position="27"/>
        <end position="398"/>
    </location>
</feature>
<gene>
    <name evidence="9" type="ORF">RD2015_839</name>
</gene>
<evidence type="ECO:0000256" key="2">
    <source>
        <dbReference type="ARBA" id="ARBA00012247"/>
    </source>
</evidence>
<dbReference type="InterPro" id="IPR017946">
    <property type="entry name" value="PLC-like_Pdiesterase_TIM-brl"/>
</dbReference>
<dbReference type="PANTHER" id="PTHR43620:SF7">
    <property type="entry name" value="GLYCEROPHOSPHODIESTER PHOSPHODIESTERASE GDPD5-RELATED"/>
    <property type="match status" value="1"/>
</dbReference>
<keyword evidence="10" id="KW-1185">Reference proteome</keyword>
<dbReference type="GO" id="GO:0042597">
    <property type="term" value="C:periplasmic space"/>
    <property type="evidence" value="ECO:0007669"/>
    <property type="project" value="TreeGrafter"/>
</dbReference>
<dbReference type="Gene3D" id="3.20.20.190">
    <property type="entry name" value="Phosphatidylinositol (PI) phosphodiesterase"/>
    <property type="match status" value="1"/>
</dbReference>
<feature type="compositionally biased region" description="Basic and acidic residues" evidence="7">
    <location>
        <begin position="178"/>
        <end position="193"/>
    </location>
</feature>
<evidence type="ECO:0000256" key="3">
    <source>
        <dbReference type="ARBA" id="ARBA00022729"/>
    </source>
</evidence>
<dbReference type="STRING" id="76731.RD2015_839"/>
<evidence type="ECO:0000256" key="7">
    <source>
        <dbReference type="SAM" id="MobiDB-lite"/>
    </source>
</evidence>
<organism evidence="9 10">
    <name type="scientific">Roseateles depolymerans</name>
    <dbReference type="NCBI Taxonomy" id="76731"/>
    <lineage>
        <taxon>Bacteria</taxon>
        <taxon>Pseudomonadati</taxon>
        <taxon>Pseudomonadota</taxon>
        <taxon>Betaproteobacteria</taxon>
        <taxon>Burkholderiales</taxon>
        <taxon>Sphaerotilaceae</taxon>
        <taxon>Roseateles</taxon>
    </lineage>
</organism>
<feature type="region of interest" description="Disordered" evidence="7">
    <location>
        <begin position="178"/>
        <end position="203"/>
    </location>
</feature>
<proteinExistence type="inferred from homology"/>
<dbReference type="PATRIC" id="fig|76731.3.peg.852"/>
<dbReference type="AlphaFoldDB" id="A0A0U3LKE1"/>
<evidence type="ECO:0000313" key="9">
    <source>
        <dbReference type="EMBL" id="ALV05335.1"/>
    </source>
</evidence>
<evidence type="ECO:0000256" key="5">
    <source>
        <dbReference type="ARBA" id="ARBA00022801"/>
    </source>
</evidence>
<keyword evidence="4" id="KW-0319">Glycerol metabolism</keyword>
<evidence type="ECO:0000256" key="4">
    <source>
        <dbReference type="ARBA" id="ARBA00022798"/>
    </source>
</evidence>
<dbReference type="EC" id="3.1.4.46" evidence="2"/>
<dbReference type="InterPro" id="IPR030395">
    <property type="entry name" value="GP_PDE_dom"/>
</dbReference>
<reference evidence="9 10" key="1">
    <citation type="submission" date="2015-12" db="EMBL/GenBank/DDBJ databases">
        <title>Complete genome of Roseateles depolymerans KCTC 42856.</title>
        <authorList>
            <person name="Kim K.M."/>
        </authorList>
    </citation>
    <scope>NUCLEOTIDE SEQUENCE [LARGE SCALE GENOMIC DNA]</scope>
    <source>
        <strain evidence="9 10">KCTC 42856</strain>
    </source>
</reference>
<name>A0A0U3LKE1_9BURK</name>
<evidence type="ECO:0000256" key="1">
    <source>
        <dbReference type="ARBA" id="ARBA00007277"/>
    </source>
</evidence>
<accession>A0A0U3LKE1</accession>
<dbReference type="PANTHER" id="PTHR43620">
    <property type="entry name" value="GLYCEROPHOSPHORYL DIESTER PHOSPHODIESTERASE"/>
    <property type="match status" value="1"/>
</dbReference>
<dbReference type="Proteomes" id="UP000060699">
    <property type="component" value="Chromosome"/>
</dbReference>